<feature type="region of interest" description="Disordered" evidence="1">
    <location>
        <begin position="1"/>
        <end position="35"/>
    </location>
</feature>
<organism evidence="2 3">
    <name type="scientific">Oryza sativa subsp. japonica</name>
    <name type="common">Rice</name>
    <dbReference type="NCBI Taxonomy" id="39947"/>
    <lineage>
        <taxon>Eukaryota</taxon>
        <taxon>Viridiplantae</taxon>
        <taxon>Streptophyta</taxon>
        <taxon>Embryophyta</taxon>
        <taxon>Tracheophyta</taxon>
        <taxon>Spermatophyta</taxon>
        <taxon>Magnoliopsida</taxon>
        <taxon>Liliopsida</taxon>
        <taxon>Poales</taxon>
        <taxon>Poaceae</taxon>
        <taxon>BOP clade</taxon>
        <taxon>Oryzoideae</taxon>
        <taxon>Oryzeae</taxon>
        <taxon>Oryzinae</taxon>
        <taxon>Oryza</taxon>
        <taxon>Oryza sativa</taxon>
    </lineage>
</organism>
<dbReference type="Gramene" id="Os02t0691650-00">
    <property type="protein sequence ID" value="Os02t0691650-00"/>
    <property type="gene ID" value="Os02g0691650"/>
</dbReference>
<evidence type="ECO:0000256" key="1">
    <source>
        <dbReference type="SAM" id="MobiDB-lite"/>
    </source>
</evidence>
<dbReference type="Proteomes" id="UP000059680">
    <property type="component" value="Chromosome 2"/>
</dbReference>
<dbReference type="PaxDb" id="39947-A0A0P0VN58"/>
<evidence type="ECO:0000313" key="2">
    <source>
        <dbReference type="EMBL" id="BAS80382.1"/>
    </source>
</evidence>
<gene>
    <name evidence="2" type="ordered locus">Os02g0691650</name>
    <name evidence="2" type="ORF">OSNPB_020691650</name>
</gene>
<keyword evidence="3" id="KW-1185">Reference proteome</keyword>
<feature type="non-terminal residue" evidence="2">
    <location>
        <position position="1"/>
    </location>
</feature>
<accession>A0A0P0VN58</accession>
<reference evidence="2 3" key="3">
    <citation type="journal article" date="2013" name="Rice">
        <title>Improvement of the Oryza sativa Nipponbare reference genome using next generation sequence and optical map data.</title>
        <authorList>
            <person name="Kawahara Y."/>
            <person name="de la Bastide M."/>
            <person name="Hamilton J.P."/>
            <person name="Kanamori H."/>
            <person name="McCombie W.R."/>
            <person name="Ouyang S."/>
            <person name="Schwartz D.C."/>
            <person name="Tanaka T."/>
            <person name="Wu J."/>
            <person name="Zhou S."/>
            <person name="Childs K.L."/>
            <person name="Davidson R.M."/>
            <person name="Lin H."/>
            <person name="Quesada-Ocampo L."/>
            <person name="Vaillancourt B."/>
            <person name="Sakai H."/>
            <person name="Lee S.S."/>
            <person name="Kim J."/>
            <person name="Numa H."/>
            <person name="Itoh T."/>
            <person name="Buell C.R."/>
            <person name="Matsumoto T."/>
        </authorList>
    </citation>
    <scope>NUCLEOTIDE SEQUENCE [LARGE SCALE GENOMIC DNA]</scope>
    <source>
        <strain evidence="3">cv. Nipponbare</strain>
    </source>
</reference>
<protein>
    <submittedName>
        <fullName evidence="2">Os02g0691650 protein</fullName>
    </submittedName>
</protein>
<dbReference type="EMBL" id="AP014958">
    <property type="protein sequence ID" value="BAS80382.1"/>
    <property type="molecule type" value="Genomic_DNA"/>
</dbReference>
<evidence type="ECO:0000313" key="3">
    <source>
        <dbReference type="Proteomes" id="UP000059680"/>
    </source>
</evidence>
<dbReference type="AlphaFoldDB" id="A0A0P0VN58"/>
<reference evidence="2 3" key="2">
    <citation type="journal article" date="2013" name="Plant Cell Physiol.">
        <title>Rice Annotation Project Database (RAP-DB): an integrative and interactive database for rice genomics.</title>
        <authorList>
            <person name="Sakai H."/>
            <person name="Lee S.S."/>
            <person name="Tanaka T."/>
            <person name="Numa H."/>
            <person name="Kim J."/>
            <person name="Kawahara Y."/>
            <person name="Wakimoto H."/>
            <person name="Yang C.C."/>
            <person name="Iwamoto M."/>
            <person name="Abe T."/>
            <person name="Yamada Y."/>
            <person name="Muto A."/>
            <person name="Inokuchi H."/>
            <person name="Ikemura T."/>
            <person name="Matsumoto T."/>
            <person name="Sasaki T."/>
            <person name="Itoh T."/>
        </authorList>
    </citation>
    <scope>NUCLEOTIDE SEQUENCE [LARGE SCALE GENOMIC DNA]</scope>
    <source>
        <strain evidence="3">cv. Nipponbare</strain>
    </source>
</reference>
<name>A0A0P0VN58_ORYSJ</name>
<reference evidence="3" key="1">
    <citation type="journal article" date="2005" name="Nature">
        <title>The map-based sequence of the rice genome.</title>
        <authorList>
            <consortium name="International rice genome sequencing project (IRGSP)"/>
            <person name="Matsumoto T."/>
            <person name="Wu J."/>
            <person name="Kanamori H."/>
            <person name="Katayose Y."/>
            <person name="Fujisawa M."/>
            <person name="Namiki N."/>
            <person name="Mizuno H."/>
            <person name="Yamamoto K."/>
            <person name="Antonio B.A."/>
            <person name="Baba T."/>
            <person name="Sakata K."/>
            <person name="Nagamura Y."/>
            <person name="Aoki H."/>
            <person name="Arikawa K."/>
            <person name="Arita K."/>
            <person name="Bito T."/>
            <person name="Chiden Y."/>
            <person name="Fujitsuka N."/>
            <person name="Fukunaka R."/>
            <person name="Hamada M."/>
            <person name="Harada C."/>
            <person name="Hayashi A."/>
            <person name="Hijishita S."/>
            <person name="Honda M."/>
            <person name="Hosokawa S."/>
            <person name="Ichikawa Y."/>
            <person name="Idonuma A."/>
            <person name="Iijima M."/>
            <person name="Ikeda M."/>
            <person name="Ikeno M."/>
            <person name="Ito K."/>
            <person name="Ito S."/>
            <person name="Ito T."/>
            <person name="Ito Y."/>
            <person name="Ito Y."/>
            <person name="Iwabuchi A."/>
            <person name="Kamiya K."/>
            <person name="Karasawa W."/>
            <person name="Kurita K."/>
            <person name="Katagiri S."/>
            <person name="Kikuta A."/>
            <person name="Kobayashi H."/>
            <person name="Kobayashi N."/>
            <person name="Machita K."/>
            <person name="Maehara T."/>
            <person name="Masukawa M."/>
            <person name="Mizubayashi T."/>
            <person name="Mukai Y."/>
            <person name="Nagasaki H."/>
            <person name="Nagata Y."/>
            <person name="Naito S."/>
            <person name="Nakashima M."/>
            <person name="Nakama Y."/>
            <person name="Nakamichi Y."/>
            <person name="Nakamura M."/>
            <person name="Meguro A."/>
            <person name="Negishi M."/>
            <person name="Ohta I."/>
            <person name="Ohta T."/>
            <person name="Okamoto M."/>
            <person name="Ono N."/>
            <person name="Saji S."/>
            <person name="Sakaguchi M."/>
            <person name="Sakai K."/>
            <person name="Shibata M."/>
            <person name="Shimokawa T."/>
            <person name="Song J."/>
            <person name="Takazaki Y."/>
            <person name="Terasawa K."/>
            <person name="Tsugane M."/>
            <person name="Tsuji K."/>
            <person name="Ueda S."/>
            <person name="Waki K."/>
            <person name="Yamagata H."/>
            <person name="Yamamoto M."/>
            <person name="Yamamoto S."/>
            <person name="Yamane H."/>
            <person name="Yoshiki S."/>
            <person name="Yoshihara R."/>
            <person name="Yukawa K."/>
            <person name="Zhong H."/>
            <person name="Yano M."/>
            <person name="Yuan Q."/>
            <person name="Ouyang S."/>
            <person name="Liu J."/>
            <person name="Jones K.M."/>
            <person name="Gansberger K."/>
            <person name="Moffat K."/>
            <person name="Hill J."/>
            <person name="Bera J."/>
            <person name="Fadrosh D."/>
            <person name="Jin S."/>
            <person name="Johri S."/>
            <person name="Kim M."/>
            <person name="Overton L."/>
            <person name="Reardon M."/>
            <person name="Tsitrin T."/>
            <person name="Vuong H."/>
            <person name="Weaver B."/>
            <person name="Ciecko A."/>
            <person name="Tallon L."/>
            <person name="Jackson J."/>
            <person name="Pai G."/>
            <person name="Aken S.V."/>
            <person name="Utterback T."/>
            <person name="Reidmuller S."/>
            <person name="Feldblyum T."/>
            <person name="Hsiao J."/>
            <person name="Zismann V."/>
            <person name="Iobst S."/>
            <person name="de Vazeille A.R."/>
            <person name="Buell C.R."/>
            <person name="Ying K."/>
            <person name="Li Y."/>
            <person name="Lu T."/>
            <person name="Huang Y."/>
            <person name="Zhao Q."/>
            <person name="Feng Q."/>
            <person name="Zhang L."/>
            <person name="Zhu J."/>
            <person name="Weng Q."/>
            <person name="Mu J."/>
            <person name="Lu Y."/>
            <person name="Fan D."/>
            <person name="Liu Y."/>
            <person name="Guan J."/>
            <person name="Zhang Y."/>
            <person name="Yu S."/>
            <person name="Liu X."/>
            <person name="Zhang Y."/>
            <person name="Hong G."/>
            <person name="Han B."/>
            <person name="Choisne N."/>
            <person name="Demange N."/>
            <person name="Orjeda G."/>
            <person name="Samain S."/>
            <person name="Cattolico L."/>
            <person name="Pelletier E."/>
            <person name="Couloux A."/>
            <person name="Segurens B."/>
            <person name="Wincker P."/>
            <person name="D'Hont A."/>
            <person name="Scarpelli C."/>
            <person name="Weissenbach J."/>
            <person name="Salanoubat M."/>
            <person name="Quetier F."/>
            <person name="Yu Y."/>
            <person name="Kim H.R."/>
            <person name="Rambo T."/>
            <person name="Currie J."/>
            <person name="Collura K."/>
            <person name="Luo M."/>
            <person name="Yang T."/>
            <person name="Ammiraju J.S.S."/>
            <person name="Engler F."/>
            <person name="Soderlund C."/>
            <person name="Wing R.A."/>
            <person name="Palmer L.E."/>
            <person name="de la Bastide M."/>
            <person name="Spiegel L."/>
            <person name="Nascimento L."/>
            <person name="Zutavern T."/>
            <person name="O'Shaughnessy A."/>
            <person name="Dike S."/>
            <person name="Dedhia N."/>
            <person name="Preston R."/>
            <person name="Balija V."/>
            <person name="McCombie W.R."/>
            <person name="Chow T."/>
            <person name="Chen H."/>
            <person name="Chung M."/>
            <person name="Chen C."/>
            <person name="Shaw J."/>
            <person name="Wu H."/>
            <person name="Hsiao K."/>
            <person name="Chao Y."/>
            <person name="Chu M."/>
            <person name="Cheng C."/>
            <person name="Hour A."/>
            <person name="Lee P."/>
            <person name="Lin S."/>
            <person name="Lin Y."/>
            <person name="Liou J."/>
            <person name="Liu S."/>
            <person name="Hsing Y."/>
            <person name="Raghuvanshi S."/>
            <person name="Mohanty A."/>
            <person name="Bharti A.K."/>
            <person name="Gaur A."/>
            <person name="Gupta V."/>
            <person name="Kumar D."/>
            <person name="Ravi V."/>
            <person name="Vij S."/>
            <person name="Kapur A."/>
            <person name="Khurana P."/>
            <person name="Khurana P."/>
            <person name="Khurana J.P."/>
            <person name="Tyagi A.K."/>
            <person name="Gaikwad K."/>
            <person name="Singh A."/>
            <person name="Dalal V."/>
            <person name="Srivastava S."/>
            <person name="Dixit A."/>
            <person name="Pal A.K."/>
            <person name="Ghazi I.A."/>
            <person name="Yadav M."/>
            <person name="Pandit A."/>
            <person name="Bhargava A."/>
            <person name="Sureshbabu K."/>
            <person name="Batra K."/>
            <person name="Sharma T.R."/>
            <person name="Mohapatra T."/>
            <person name="Singh N.K."/>
            <person name="Messing J."/>
            <person name="Nelson A.B."/>
            <person name="Fuks G."/>
            <person name="Kavchok S."/>
            <person name="Keizer G."/>
            <person name="Linton E."/>
            <person name="Llaca V."/>
            <person name="Song R."/>
            <person name="Tanyolac B."/>
            <person name="Young S."/>
            <person name="Ho-Il K."/>
            <person name="Hahn J.H."/>
            <person name="Sangsakoo G."/>
            <person name="Vanavichit A."/>
            <person name="de Mattos Luiz.A.T."/>
            <person name="Zimmer P.D."/>
            <person name="Malone G."/>
            <person name="Dellagostin O."/>
            <person name="de Oliveira A.C."/>
            <person name="Bevan M."/>
            <person name="Bancroft I."/>
            <person name="Minx P."/>
            <person name="Cordum H."/>
            <person name="Wilson R."/>
            <person name="Cheng Z."/>
            <person name="Jin W."/>
            <person name="Jiang J."/>
            <person name="Leong S.A."/>
            <person name="Iwama H."/>
            <person name="Gojobori T."/>
            <person name="Itoh T."/>
            <person name="Niimura Y."/>
            <person name="Fujii Y."/>
            <person name="Habara T."/>
            <person name="Sakai H."/>
            <person name="Sato Y."/>
            <person name="Wilson G."/>
            <person name="Kumar K."/>
            <person name="McCouch S."/>
            <person name="Juretic N."/>
            <person name="Hoen D."/>
            <person name="Wright S."/>
            <person name="Bruskiewich R."/>
            <person name="Bureau T."/>
            <person name="Miyao A."/>
            <person name="Hirochika H."/>
            <person name="Nishikawa T."/>
            <person name="Kadowaki K."/>
            <person name="Sugiura M."/>
            <person name="Burr B."/>
            <person name="Sasaki T."/>
        </authorList>
    </citation>
    <scope>NUCLEOTIDE SEQUENCE [LARGE SCALE GENOMIC DNA]</scope>
    <source>
        <strain evidence="3">cv. Nipponbare</strain>
    </source>
</reference>
<sequence length="139" mass="15355">MTRTLACVSTRLTSMSANPERRRRRRRRGGGGGGVARRVAPHVLRVREELRERGRVGGRRVLGDAAAAVARCRRGLHAAAGPDVAAAGVMHRRCVVASRLVVREQRSLLRLKRLQLLLELLHELDCASHNGRLVALHNI</sequence>
<proteinExistence type="predicted"/>
<dbReference type="InParanoid" id="A0A0P0VN58"/>
<dbReference type="SMR" id="A0A0P0VN58"/>